<dbReference type="InterPro" id="IPR028082">
    <property type="entry name" value="Peripla_BP_I"/>
</dbReference>
<keyword evidence="2" id="KW-0812">Transmembrane</keyword>
<proteinExistence type="predicted"/>
<feature type="domain" description="Receptor ligand binding region" evidence="5">
    <location>
        <begin position="4"/>
        <end position="64"/>
    </location>
</feature>
<evidence type="ECO:0000313" key="6">
    <source>
        <dbReference type="EMBL" id="KJH40072.1"/>
    </source>
</evidence>
<sequence>AAAYAGQLHDSLYTYARALNKTLQQDPNAYRNGKKILENVEMTFEGMSGLVKMSSRGMRSPTFYLDGIDAFGKQEQYGVIEVDGDIGIYKPLYTNETLLWWTRGGIRPLDEPLCGFTGKQVLLQIRPCSCITADPPLSDKIAFI</sequence>
<gene>
    <name evidence="6" type="ORF">DICVIV_14011</name>
</gene>
<reference evidence="6 7" key="1">
    <citation type="submission" date="2013-11" db="EMBL/GenBank/DDBJ databases">
        <title>Draft genome of the bovine lungworm Dictyocaulus viviparus.</title>
        <authorList>
            <person name="Mitreva M."/>
        </authorList>
    </citation>
    <scope>NUCLEOTIDE SEQUENCE [LARGE SCALE GENOMIC DNA]</scope>
    <source>
        <strain evidence="6 7">HannoverDv2000</strain>
    </source>
</reference>
<evidence type="ECO:0000259" key="5">
    <source>
        <dbReference type="Pfam" id="PF01094"/>
    </source>
</evidence>
<keyword evidence="7" id="KW-1185">Reference proteome</keyword>
<keyword evidence="3" id="KW-1133">Transmembrane helix</keyword>
<dbReference type="InterPro" id="IPR001828">
    <property type="entry name" value="ANF_lig-bd_rcpt"/>
</dbReference>
<protein>
    <recommendedName>
        <fullName evidence="5">Receptor ligand binding region domain-containing protein</fullName>
    </recommendedName>
</protein>
<reference evidence="7" key="2">
    <citation type="journal article" date="2016" name="Sci. Rep.">
        <title>Dictyocaulus viviparus genome, variome and transcriptome elucidate lungworm biology and support future intervention.</title>
        <authorList>
            <person name="McNulty S.N."/>
            <person name="Strube C."/>
            <person name="Rosa B.A."/>
            <person name="Martin J.C."/>
            <person name="Tyagi R."/>
            <person name="Choi Y.J."/>
            <person name="Wang Q."/>
            <person name="Hallsworth Pepin K."/>
            <person name="Zhang X."/>
            <person name="Ozersky P."/>
            <person name="Wilson R.K."/>
            <person name="Sternberg P.W."/>
            <person name="Gasser R.B."/>
            <person name="Mitreva M."/>
        </authorList>
    </citation>
    <scope>NUCLEOTIDE SEQUENCE [LARGE SCALE GENOMIC DNA]</scope>
    <source>
        <strain evidence="7">HannoverDv2000</strain>
    </source>
</reference>
<evidence type="ECO:0000256" key="3">
    <source>
        <dbReference type="ARBA" id="ARBA00022989"/>
    </source>
</evidence>
<dbReference type="Proteomes" id="UP000053766">
    <property type="component" value="Unassembled WGS sequence"/>
</dbReference>
<name>A0A0D8X8G7_DICVI</name>
<dbReference type="SUPFAM" id="SSF53822">
    <property type="entry name" value="Periplasmic binding protein-like I"/>
    <property type="match status" value="1"/>
</dbReference>
<feature type="non-terminal residue" evidence="6">
    <location>
        <position position="1"/>
    </location>
</feature>
<evidence type="ECO:0000256" key="4">
    <source>
        <dbReference type="ARBA" id="ARBA00023136"/>
    </source>
</evidence>
<accession>A0A0D8X8G7</accession>
<evidence type="ECO:0000256" key="1">
    <source>
        <dbReference type="ARBA" id="ARBA00004370"/>
    </source>
</evidence>
<organism evidence="6 7">
    <name type="scientific">Dictyocaulus viviparus</name>
    <name type="common">Bovine lungworm</name>
    <dbReference type="NCBI Taxonomy" id="29172"/>
    <lineage>
        <taxon>Eukaryota</taxon>
        <taxon>Metazoa</taxon>
        <taxon>Ecdysozoa</taxon>
        <taxon>Nematoda</taxon>
        <taxon>Chromadorea</taxon>
        <taxon>Rhabditida</taxon>
        <taxon>Rhabditina</taxon>
        <taxon>Rhabditomorpha</taxon>
        <taxon>Strongyloidea</taxon>
        <taxon>Metastrongylidae</taxon>
        <taxon>Dictyocaulus</taxon>
    </lineage>
</organism>
<dbReference type="STRING" id="29172.A0A0D8X8G7"/>
<evidence type="ECO:0000256" key="2">
    <source>
        <dbReference type="ARBA" id="ARBA00022692"/>
    </source>
</evidence>
<dbReference type="OrthoDB" id="5866288at2759"/>
<dbReference type="EMBL" id="KN718064">
    <property type="protein sequence ID" value="KJH40072.1"/>
    <property type="molecule type" value="Genomic_DNA"/>
</dbReference>
<comment type="subcellular location">
    <subcellularLocation>
        <location evidence="1">Membrane</location>
    </subcellularLocation>
</comment>
<dbReference type="Pfam" id="PF01094">
    <property type="entry name" value="ANF_receptor"/>
    <property type="match status" value="1"/>
</dbReference>
<dbReference type="Gene3D" id="3.40.50.2300">
    <property type="match status" value="1"/>
</dbReference>
<dbReference type="GO" id="GO:0016020">
    <property type="term" value="C:membrane"/>
    <property type="evidence" value="ECO:0007669"/>
    <property type="project" value="UniProtKB-SubCell"/>
</dbReference>
<evidence type="ECO:0000313" key="7">
    <source>
        <dbReference type="Proteomes" id="UP000053766"/>
    </source>
</evidence>
<dbReference type="AlphaFoldDB" id="A0A0D8X8G7"/>
<keyword evidence="4" id="KW-0472">Membrane</keyword>